<accession>A0A2D3WQ65</accession>
<evidence type="ECO:0000313" key="3">
    <source>
        <dbReference type="Proteomes" id="UP000228859"/>
    </source>
</evidence>
<dbReference type="AlphaFoldDB" id="A0A2D3WQ65"/>
<comment type="caution">
    <text evidence="2">The sequence shown here is derived from an EMBL/GenBank/DDBJ whole genome shotgun (WGS) entry which is preliminary data.</text>
</comment>
<keyword evidence="1" id="KW-1133">Transmembrane helix</keyword>
<organism evidence="2 3">
    <name type="scientific">Sulfuricurvum kujiense</name>
    <dbReference type="NCBI Taxonomy" id="148813"/>
    <lineage>
        <taxon>Bacteria</taxon>
        <taxon>Pseudomonadati</taxon>
        <taxon>Campylobacterota</taxon>
        <taxon>Epsilonproteobacteria</taxon>
        <taxon>Campylobacterales</taxon>
        <taxon>Sulfurimonadaceae</taxon>
        <taxon>Sulfuricurvum</taxon>
    </lineage>
</organism>
<name>A0A2D3WQ65_9BACT</name>
<evidence type="ECO:0000256" key="1">
    <source>
        <dbReference type="SAM" id="Phobius"/>
    </source>
</evidence>
<reference evidence="2 3" key="1">
    <citation type="journal article" date="2017" name="Front. Microbiol.">
        <title>Comparative Genomic Analysis of the Class Epsilonproteobacteria and Proposed Reclassification to Epsilonbacteraeota (phyl. nov.).</title>
        <authorList>
            <person name="Waite D.W."/>
            <person name="Vanwonterghem I."/>
            <person name="Rinke C."/>
            <person name="Parks D.H."/>
            <person name="Zhang Y."/>
            <person name="Takai K."/>
            <person name="Sievert S.M."/>
            <person name="Simon J."/>
            <person name="Campbell B.J."/>
            <person name="Hanson T.E."/>
            <person name="Woyke T."/>
            <person name="Klotz M.G."/>
            <person name="Hugenholtz P."/>
        </authorList>
    </citation>
    <scope>NUCLEOTIDE SEQUENCE [LARGE SCALE GENOMIC DNA]</scope>
    <source>
        <strain evidence="2">UBA12443</strain>
    </source>
</reference>
<dbReference type="EMBL" id="DLUI01000059">
    <property type="protein sequence ID" value="DAB38843.1"/>
    <property type="molecule type" value="Genomic_DNA"/>
</dbReference>
<evidence type="ECO:0000313" key="2">
    <source>
        <dbReference type="EMBL" id="DAB38843.1"/>
    </source>
</evidence>
<keyword evidence="1" id="KW-0472">Membrane</keyword>
<keyword evidence="1" id="KW-0812">Transmembrane</keyword>
<dbReference type="Proteomes" id="UP000228859">
    <property type="component" value="Unassembled WGS sequence"/>
</dbReference>
<feature type="transmembrane region" description="Helical" evidence="1">
    <location>
        <begin position="162"/>
        <end position="182"/>
    </location>
</feature>
<gene>
    <name evidence="2" type="ORF">CFH83_03775</name>
</gene>
<proteinExistence type="predicted"/>
<dbReference type="RefSeq" id="WP_294896316.1">
    <property type="nucleotide sequence ID" value="NZ_DLUI01000059.1"/>
</dbReference>
<protein>
    <submittedName>
        <fullName evidence="2">Uncharacterized protein</fullName>
    </submittedName>
</protein>
<sequence length="198" mass="22344">MKSLILAIITTTVLGAADTTRNVDSLAVAPEFTGNCASIVSFALGQKPALASDDYYVESAVDVSQDMKVSWNIGSAGSFDGDGRVGKITSDANCLRPEVIEDRVKDKVSYYQKLLAYRQKRKQPATNIWMISHFKPTRKLQIVSSAILLLRLKIHIYQHKCLLYGGSYFCHWYIWAATLWFIHWQRGQIPKSRQERVG</sequence>